<keyword evidence="8" id="KW-1133">Transmembrane helix</keyword>
<dbReference type="Pfam" id="PF10601">
    <property type="entry name" value="zf-LITAF-like"/>
    <property type="match status" value="1"/>
</dbReference>
<proteinExistence type="inferred from homology"/>
<sequence length="144" mass="16404">MSYDLGSQPIRMKCPHCKAKMTTKISNKISNGTHFDACIMFMCFFPLAWLPYCVSRDKTEHRCSKCDALIGTVNPFSSSECIVCKWCYEDDIYDEVITYDGNHYVYFPENYVCDSRQANIFHSNELPTSVEDSGAVDAAVCFII</sequence>
<dbReference type="EMBL" id="OU895880">
    <property type="protein sequence ID" value="CAG9810079.1"/>
    <property type="molecule type" value="Genomic_DNA"/>
</dbReference>
<evidence type="ECO:0000313" key="11">
    <source>
        <dbReference type="Proteomes" id="UP001153620"/>
    </source>
</evidence>
<name>A0A9N9WXH8_9DIPT</name>
<dbReference type="PANTHER" id="PTHR23292">
    <property type="entry name" value="LIPOPOLYSACCHARIDE-INDUCED TUMOR NECROSIS FACTOR-ALPHA FACTOR"/>
    <property type="match status" value="1"/>
</dbReference>
<dbReference type="InterPro" id="IPR006629">
    <property type="entry name" value="LITAF"/>
</dbReference>
<dbReference type="PROSITE" id="PS51837">
    <property type="entry name" value="LITAF"/>
    <property type="match status" value="1"/>
</dbReference>
<evidence type="ECO:0000256" key="6">
    <source>
        <dbReference type="ARBA" id="ARBA00022833"/>
    </source>
</evidence>
<comment type="similarity">
    <text evidence="4">Belongs to the CDIP1/LITAF family.</text>
</comment>
<keyword evidence="8" id="KW-0812">Transmembrane</keyword>
<dbReference type="SMART" id="SM00714">
    <property type="entry name" value="LITAF"/>
    <property type="match status" value="1"/>
</dbReference>
<accession>A0A9N9WXH8</accession>
<evidence type="ECO:0000256" key="1">
    <source>
        <dbReference type="ARBA" id="ARBA00004414"/>
    </source>
</evidence>
<evidence type="ECO:0000256" key="3">
    <source>
        <dbReference type="ARBA" id="ARBA00004630"/>
    </source>
</evidence>
<feature type="domain" description="LITAF" evidence="9">
    <location>
        <begin position="1"/>
        <end position="75"/>
    </location>
</feature>
<feature type="transmembrane region" description="Helical" evidence="8">
    <location>
        <begin position="34"/>
        <end position="54"/>
    </location>
</feature>
<dbReference type="AlphaFoldDB" id="A0A9N9WXH8"/>
<dbReference type="GO" id="GO:0031902">
    <property type="term" value="C:late endosome membrane"/>
    <property type="evidence" value="ECO:0007669"/>
    <property type="project" value="UniProtKB-SubCell"/>
</dbReference>
<keyword evidence="6" id="KW-0862">Zinc</keyword>
<evidence type="ECO:0000256" key="8">
    <source>
        <dbReference type="SAM" id="Phobius"/>
    </source>
</evidence>
<evidence type="ECO:0000256" key="5">
    <source>
        <dbReference type="ARBA" id="ARBA00022723"/>
    </source>
</evidence>
<comment type="subcellular location">
    <subcellularLocation>
        <location evidence="2">Endosome membrane</location>
        <topology evidence="2">Peripheral membrane protein</topology>
    </subcellularLocation>
    <subcellularLocation>
        <location evidence="1">Late endosome membrane</location>
    </subcellularLocation>
    <subcellularLocation>
        <location evidence="3">Lysosome membrane</location>
        <topology evidence="3">Peripheral membrane protein</topology>
        <orientation evidence="3">Cytoplasmic side</orientation>
    </subcellularLocation>
</comment>
<reference evidence="10" key="2">
    <citation type="submission" date="2022-10" db="EMBL/GenBank/DDBJ databases">
        <authorList>
            <consortium name="ENA_rothamsted_submissions"/>
            <consortium name="culmorum"/>
            <person name="King R."/>
        </authorList>
    </citation>
    <scope>NUCLEOTIDE SEQUENCE</scope>
</reference>
<organism evidence="10 11">
    <name type="scientific">Chironomus riparius</name>
    <dbReference type="NCBI Taxonomy" id="315576"/>
    <lineage>
        <taxon>Eukaryota</taxon>
        <taxon>Metazoa</taxon>
        <taxon>Ecdysozoa</taxon>
        <taxon>Arthropoda</taxon>
        <taxon>Hexapoda</taxon>
        <taxon>Insecta</taxon>
        <taxon>Pterygota</taxon>
        <taxon>Neoptera</taxon>
        <taxon>Endopterygota</taxon>
        <taxon>Diptera</taxon>
        <taxon>Nematocera</taxon>
        <taxon>Chironomoidea</taxon>
        <taxon>Chironomidae</taxon>
        <taxon>Chironominae</taxon>
        <taxon>Chironomus</taxon>
    </lineage>
</organism>
<keyword evidence="11" id="KW-1185">Reference proteome</keyword>
<evidence type="ECO:0000313" key="10">
    <source>
        <dbReference type="EMBL" id="CAG9810079.1"/>
    </source>
</evidence>
<reference evidence="10" key="1">
    <citation type="submission" date="2022-01" db="EMBL/GenBank/DDBJ databases">
        <authorList>
            <person name="King R."/>
        </authorList>
    </citation>
    <scope>NUCLEOTIDE SEQUENCE</scope>
</reference>
<evidence type="ECO:0000259" key="9">
    <source>
        <dbReference type="PROSITE" id="PS51837"/>
    </source>
</evidence>
<keyword evidence="5" id="KW-0479">Metal-binding</keyword>
<gene>
    <name evidence="10" type="ORF">CHIRRI_LOCUS12896</name>
</gene>
<dbReference type="InterPro" id="IPR037519">
    <property type="entry name" value="LITAF_fam"/>
</dbReference>
<evidence type="ECO:0000256" key="2">
    <source>
        <dbReference type="ARBA" id="ARBA00004481"/>
    </source>
</evidence>
<evidence type="ECO:0000256" key="7">
    <source>
        <dbReference type="ARBA" id="ARBA00023136"/>
    </source>
</evidence>
<dbReference type="PANTHER" id="PTHR23292:SF6">
    <property type="entry name" value="FI16602P1-RELATED"/>
    <property type="match status" value="1"/>
</dbReference>
<protein>
    <recommendedName>
        <fullName evidence="9">LITAF domain-containing protein</fullName>
    </recommendedName>
</protein>
<dbReference type="GO" id="GO:0008270">
    <property type="term" value="F:zinc ion binding"/>
    <property type="evidence" value="ECO:0007669"/>
    <property type="project" value="TreeGrafter"/>
</dbReference>
<evidence type="ECO:0000256" key="4">
    <source>
        <dbReference type="ARBA" id="ARBA00005975"/>
    </source>
</evidence>
<dbReference type="Proteomes" id="UP001153620">
    <property type="component" value="Chromosome 4"/>
</dbReference>
<keyword evidence="7 8" id="KW-0472">Membrane</keyword>
<dbReference type="GO" id="GO:0005765">
    <property type="term" value="C:lysosomal membrane"/>
    <property type="evidence" value="ECO:0007669"/>
    <property type="project" value="UniProtKB-SubCell"/>
</dbReference>